<dbReference type="KEGG" id="tes:BW730_03710"/>
<dbReference type="Pfam" id="PF14031">
    <property type="entry name" value="D-ser_dehydrat"/>
    <property type="match status" value="1"/>
</dbReference>
<evidence type="ECO:0000256" key="1">
    <source>
        <dbReference type="ARBA" id="ARBA00005323"/>
    </source>
</evidence>
<dbReference type="PANTHER" id="PTHR28004:SF8">
    <property type="entry name" value="D-SERINE DEAMINASE"/>
    <property type="match status" value="1"/>
</dbReference>
<evidence type="ECO:0000259" key="3">
    <source>
        <dbReference type="SMART" id="SM01119"/>
    </source>
</evidence>
<feature type="domain" description="D-serine dehydratase-like" evidence="3">
    <location>
        <begin position="300"/>
        <end position="395"/>
    </location>
</feature>
<dbReference type="InterPro" id="IPR042208">
    <property type="entry name" value="D-ser_dehydrat-like_sf"/>
</dbReference>
<evidence type="ECO:0000313" key="5">
    <source>
        <dbReference type="Proteomes" id="UP000188145"/>
    </source>
</evidence>
<sequence>MSGAEPRLGVEKGFPVSAVGATASEVVDLGLGIGDLLTPFIALSRDDLEHNAAVMADWVEARGLSLQPHAKTTMSTPMWDLQLRKGAIGLTVATLQQAVAAARAGIARVQLANELASVDQVRVVSSLSGGDTRFCVWADSPATVDLLEAGALPGSAPLDVLVDVGAEGGRTGTRSLDEARSLALRIAESPVLDLAGVAGYEGALAHDRTSESIERVRAYLALLGELSDWITAETGVEGVLSVGGSIYFDEVASVLGRLGRRVVLRSGAYLVHDHGVYERLSPLSPRVDPGLDHRACLVPAARGYARVQSHPEPDLFILEGGKREFAYDEGLPLPLRVQRDGVWRDLAEGLVSVATNDHHTFLRGVADLRVGDLIELGLSHPCTIMDKWRWIPVVDDWDGGHLVDAYRTEF</sequence>
<reference evidence="5" key="1">
    <citation type="submission" date="2017-02" db="EMBL/GenBank/DDBJ databases">
        <title>Tessaracoccus aquaemaris sp. nov., isolated from the intestine of a Korean rockfish, Sebastes schlegelii, in a marine aquaculture pond.</title>
        <authorList>
            <person name="Tak E.J."/>
            <person name="Bae J.-W."/>
        </authorList>
    </citation>
    <scope>NUCLEOTIDE SEQUENCE [LARGE SCALE GENOMIC DNA]</scope>
    <source>
        <strain evidence="5">NSG39</strain>
    </source>
</reference>
<dbReference type="Proteomes" id="UP000188145">
    <property type="component" value="Chromosome"/>
</dbReference>
<dbReference type="OrthoDB" id="9811417at2"/>
<dbReference type="InterPro" id="IPR026956">
    <property type="entry name" value="D-ser_dehydrat-like_dom"/>
</dbReference>
<comment type="similarity">
    <text evidence="1">Belongs to the DSD1 family.</text>
</comment>
<dbReference type="RefSeq" id="WP_077685074.1">
    <property type="nucleotide sequence ID" value="NZ_CP019606.1"/>
</dbReference>
<evidence type="ECO:0000313" key="4">
    <source>
        <dbReference type="EMBL" id="AQP46766.1"/>
    </source>
</evidence>
<dbReference type="SMART" id="SM01119">
    <property type="entry name" value="D-ser_dehydrat"/>
    <property type="match status" value="1"/>
</dbReference>
<dbReference type="Gene3D" id="3.20.20.10">
    <property type="entry name" value="Alanine racemase"/>
    <property type="match status" value="1"/>
</dbReference>
<dbReference type="SUPFAM" id="SSF51419">
    <property type="entry name" value="PLP-binding barrel"/>
    <property type="match status" value="1"/>
</dbReference>
<dbReference type="InterPro" id="IPR029066">
    <property type="entry name" value="PLP-binding_barrel"/>
</dbReference>
<dbReference type="EMBL" id="CP019606">
    <property type="protein sequence ID" value="AQP46766.1"/>
    <property type="molecule type" value="Genomic_DNA"/>
</dbReference>
<evidence type="ECO:0000256" key="2">
    <source>
        <dbReference type="ARBA" id="ARBA00023239"/>
    </source>
</evidence>
<protein>
    <recommendedName>
        <fullName evidence="3">D-serine dehydratase-like domain-containing protein</fullName>
    </recommendedName>
</protein>
<dbReference type="GO" id="GO:0016829">
    <property type="term" value="F:lyase activity"/>
    <property type="evidence" value="ECO:0007669"/>
    <property type="project" value="UniProtKB-KW"/>
</dbReference>
<keyword evidence="5" id="KW-1185">Reference proteome</keyword>
<proteinExistence type="inferred from homology"/>
<name>A0A1Q2CKX1_9ACTN</name>
<keyword evidence="2" id="KW-0456">Lyase</keyword>
<dbReference type="InterPro" id="IPR051466">
    <property type="entry name" value="D-amino_acid_metab_enzyme"/>
</dbReference>
<organism evidence="4 5">
    <name type="scientific">Tessaracoccus aquimaris</name>
    <dbReference type="NCBI Taxonomy" id="1332264"/>
    <lineage>
        <taxon>Bacteria</taxon>
        <taxon>Bacillati</taxon>
        <taxon>Actinomycetota</taxon>
        <taxon>Actinomycetes</taxon>
        <taxon>Propionibacteriales</taxon>
        <taxon>Propionibacteriaceae</taxon>
        <taxon>Tessaracoccus</taxon>
    </lineage>
</organism>
<dbReference type="AlphaFoldDB" id="A0A1Q2CKX1"/>
<gene>
    <name evidence="4" type="ORF">BW730_03710</name>
</gene>
<dbReference type="STRING" id="1332264.BW730_03710"/>
<dbReference type="Gene3D" id="2.40.37.20">
    <property type="entry name" value="D-serine dehydratase-like domain"/>
    <property type="match status" value="1"/>
</dbReference>
<dbReference type="Pfam" id="PF01168">
    <property type="entry name" value="Ala_racemase_N"/>
    <property type="match status" value="1"/>
</dbReference>
<dbReference type="InterPro" id="IPR001608">
    <property type="entry name" value="Ala_racemase_N"/>
</dbReference>
<dbReference type="PANTHER" id="PTHR28004">
    <property type="entry name" value="ZGC:162816-RELATED"/>
    <property type="match status" value="1"/>
</dbReference>
<accession>A0A1Q2CKX1</accession>